<keyword evidence="3" id="KW-1185">Reference proteome</keyword>
<dbReference type="Proteomes" id="UP001595855">
    <property type="component" value="Unassembled WGS sequence"/>
</dbReference>
<feature type="compositionally biased region" description="Polar residues" evidence="1">
    <location>
        <begin position="1"/>
        <end position="11"/>
    </location>
</feature>
<name>A0ABV9WPS4_9ACTN</name>
<reference evidence="3" key="1">
    <citation type="journal article" date="2019" name="Int. J. Syst. Evol. Microbiol.">
        <title>The Global Catalogue of Microorganisms (GCM) 10K type strain sequencing project: providing services to taxonomists for standard genome sequencing and annotation.</title>
        <authorList>
            <consortium name="The Broad Institute Genomics Platform"/>
            <consortium name="The Broad Institute Genome Sequencing Center for Infectious Disease"/>
            <person name="Wu L."/>
            <person name="Ma J."/>
        </authorList>
    </citation>
    <scope>NUCLEOTIDE SEQUENCE [LARGE SCALE GENOMIC DNA]</scope>
    <source>
        <strain evidence="3">CGMCC 4.1542</strain>
    </source>
</reference>
<proteinExistence type="predicted"/>
<comment type="caution">
    <text evidence="2">The sequence shown here is derived from an EMBL/GenBank/DDBJ whole genome shotgun (WGS) entry which is preliminary data.</text>
</comment>
<dbReference type="EMBL" id="JBHSJO010000001">
    <property type="protein sequence ID" value="MFC5013986.1"/>
    <property type="molecule type" value="Genomic_DNA"/>
</dbReference>
<dbReference type="RefSeq" id="WP_271413191.1">
    <property type="nucleotide sequence ID" value="NZ_BAAATN010000003.1"/>
</dbReference>
<gene>
    <name evidence="2" type="ORF">ACFPRC_03715</name>
</gene>
<organism evidence="2 3">
    <name type="scientific">Streptomyces lienomycini</name>
    <dbReference type="NCBI Taxonomy" id="284035"/>
    <lineage>
        <taxon>Bacteria</taxon>
        <taxon>Bacillati</taxon>
        <taxon>Actinomycetota</taxon>
        <taxon>Actinomycetes</taxon>
        <taxon>Kitasatosporales</taxon>
        <taxon>Streptomycetaceae</taxon>
        <taxon>Streptomyces</taxon>
    </lineage>
</organism>
<accession>A0ABV9WPS4</accession>
<protein>
    <submittedName>
        <fullName evidence="2">Uncharacterized protein</fullName>
    </submittedName>
</protein>
<sequence>MQRTAGNSAAQQVVARSAHSGSAPPVQRAGDESATGPASKPNTNATAAFRKEFTEFIYGKDSLSFDEAYWAFVDNQVIYTSDVTGNATFQEKVKTLVWQKAQDKVNDYRKEAQPMNIPDGEPVRLYRKMSAREAEIFLKAKSPKAGITKSMEYGDKQYRKYLTTSLVHTASFNNEDSADRDNEAVLEFRIPAKDYWAFFAKYAKPNQLTGVFNQADSAVVNQEGHRVGDQVNFRKQEQVDEVLLKKTHHNVGIGGGNVAEFARMTTAIEEIDKSRLDQAVADSKAAMTASLISGLNSS</sequence>
<evidence type="ECO:0000313" key="2">
    <source>
        <dbReference type="EMBL" id="MFC5013986.1"/>
    </source>
</evidence>
<evidence type="ECO:0000256" key="1">
    <source>
        <dbReference type="SAM" id="MobiDB-lite"/>
    </source>
</evidence>
<evidence type="ECO:0000313" key="3">
    <source>
        <dbReference type="Proteomes" id="UP001595855"/>
    </source>
</evidence>
<feature type="region of interest" description="Disordered" evidence="1">
    <location>
        <begin position="1"/>
        <end position="43"/>
    </location>
</feature>